<gene>
    <name evidence="3" type="ORF">SAMN04487936_10226</name>
</gene>
<feature type="zinc finger region" description="dksA C4-type" evidence="1">
    <location>
        <begin position="94"/>
        <end position="118"/>
    </location>
</feature>
<evidence type="ECO:0000256" key="2">
    <source>
        <dbReference type="SAM" id="Coils"/>
    </source>
</evidence>
<dbReference type="EMBL" id="FOSB01000002">
    <property type="protein sequence ID" value="SFJ39482.1"/>
    <property type="molecule type" value="Genomic_DNA"/>
</dbReference>
<accession>A0A1I3R135</accession>
<reference evidence="4" key="1">
    <citation type="submission" date="2016-10" db="EMBL/GenBank/DDBJ databases">
        <authorList>
            <person name="Varghese N."/>
            <person name="Submissions S."/>
        </authorList>
    </citation>
    <scope>NUCLEOTIDE SEQUENCE [LARGE SCALE GENOMIC DNA]</scope>
    <source>
        <strain evidence="4">CGMCC 1.3704</strain>
    </source>
</reference>
<evidence type="ECO:0000256" key="1">
    <source>
        <dbReference type="PROSITE-ProRule" id="PRU00510"/>
    </source>
</evidence>
<feature type="coiled-coil region" evidence="2">
    <location>
        <begin position="7"/>
        <end position="38"/>
    </location>
</feature>
<keyword evidence="4" id="KW-1185">Reference proteome</keyword>
<dbReference type="InterPro" id="IPR037187">
    <property type="entry name" value="DnaK_N"/>
</dbReference>
<evidence type="ECO:0000313" key="4">
    <source>
        <dbReference type="Proteomes" id="UP000183557"/>
    </source>
</evidence>
<organism evidence="3 4">
    <name type="scientific">Halobacillus dabanensis</name>
    <dbReference type="NCBI Taxonomy" id="240302"/>
    <lineage>
        <taxon>Bacteria</taxon>
        <taxon>Bacillati</taxon>
        <taxon>Bacillota</taxon>
        <taxon>Bacilli</taxon>
        <taxon>Bacillales</taxon>
        <taxon>Bacillaceae</taxon>
        <taxon>Halobacillus</taxon>
    </lineage>
</organism>
<evidence type="ECO:0000313" key="3">
    <source>
        <dbReference type="EMBL" id="SFJ39482.1"/>
    </source>
</evidence>
<dbReference type="Proteomes" id="UP000183557">
    <property type="component" value="Unassembled WGS sequence"/>
</dbReference>
<dbReference type="SUPFAM" id="SSF109635">
    <property type="entry name" value="DnaK suppressor protein DksA, alpha-hairpin domain"/>
    <property type="match status" value="1"/>
</dbReference>
<dbReference type="AlphaFoldDB" id="A0A1I3R135"/>
<dbReference type="PROSITE" id="PS51128">
    <property type="entry name" value="ZF_DKSA_2"/>
    <property type="match status" value="1"/>
</dbReference>
<proteinExistence type="predicted"/>
<name>A0A1I3R135_HALDA</name>
<dbReference type="PANTHER" id="PTHR33823:SF4">
    <property type="entry name" value="GENERAL STRESS PROTEIN 16O"/>
    <property type="match status" value="1"/>
</dbReference>
<protein>
    <submittedName>
        <fullName evidence="3">Transcriptional regulator, TraR/DksA family</fullName>
    </submittedName>
</protein>
<sequence length="125" mass="14752">MLSEKQKKEFKERLLQMKTEAENQMEEYQQDQAKEDFENDRTGEISSIADHPGDQGTDQFERAKEQTFYEQAREKLMEVEDALKRMEEGRYGLSEKSGEPIPIERLEAMPTARYKVEEAEKINQQ</sequence>
<dbReference type="Gene3D" id="1.20.120.910">
    <property type="entry name" value="DksA, coiled-coil domain"/>
    <property type="match status" value="1"/>
</dbReference>
<dbReference type="OrthoDB" id="9811543at2"/>
<dbReference type="RefSeq" id="WP_075035146.1">
    <property type="nucleotide sequence ID" value="NZ_FOSB01000002.1"/>
</dbReference>
<dbReference type="PANTHER" id="PTHR33823">
    <property type="entry name" value="RNA POLYMERASE-BINDING TRANSCRIPTION FACTOR DKSA-RELATED"/>
    <property type="match status" value="1"/>
</dbReference>
<keyword evidence="2" id="KW-0175">Coiled coil</keyword>
<dbReference type="STRING" id="240302.BN982_03747"/>